<dbReference type="Pfam" id="PF08550">
    <property type="entry name" value="GATA_AreA"/>
    <property type="match status" value="1"/>
</dbReference>
<feature type="region of interest" description="Disordered" evidence="1">
    <location>
        <begin position="466"/>
        <end position="498"/>
    </location>
</feature>
<feature type="domain" description="DUF3295" evidence="3">
    <location>
        <begin position="86"/>
        <end position="614"/>
    </location>
</feature>
<dbReference type="Pfam" id="PF11702">
    <property type="entry name" value="DUF3295"/>
    <property type="match status" value="1"/>
</dbReference>
<protein>
    <recommendedName>
        <fullName evidence="6">Nitrogen regulatory protein areA GATA-like domain-containing protein</fullName>
    </recommendedName>
</protein>
<feature type="compositionally biased region" description="Low complexity" evidence="1">
    <location>
        <begin position="284"/>
        <end position="293"/>
    </location>
</feature>
<evidence type="ECO:0000313" key="4">
    <source>
        <dbReference type="EMBL" id="KAK4190992.1"/>
    </source>
</evidence>
<evidence type="ECO:0000313" key="5">
    <source>
        <dbReference type="Proteomes" id="UP001302126"/>
    </source>
</evidence>
<feature type="compositionally biased region" description="Acidic residues" evidence="1">
    <location>
        <begin position="362"/>
        <end position="390"/>
    </location>
</feature>
<dbReference type="EMBL" id="MU864362">
    <property type="protein sequence ID" value="KAK4190992.1"/>
    <property type="molecule type" value="Genomic_DNA"/>
</dbReference>
<dbReference type="GO" id="GO:0006808">
    <property type="term" value="P:regulation of nitrogen utilization"/>
    <property type="evidence" value="ECO:0007669"/>
    <property type="project" value="TreeGrafter"/>
</dbReference>
<evidence type="ECO:0000259" key="2">
    <source>
        <dbReference type="Pfam" id="PF08550"/>
    </source>
</evidence>
<dbReference type="GO" id="GO:0005737">
    <property type="term" value="C:cytoplasm"/>
    <property type="evidence" value="ECO:0007669"/>
    <property type="project" value="TreeGrafter"/>
</dbReference>
<gene>
    <name evidence="4" type="ORF">QBC35DRAFT_45752</name>
</gene>
<dbReference type="GO" id="GO:0000122">
    <property type="term" value="P:negative regulation of transcription by RNA polymerase II"/>
    <property type="evidence" value="ECO:0007669"/>
    <property type="project" value="TreeGrafter"/>
</dbReference>
<dbReference type="PANTHER" id="PTHR28014">
    <property type="entry name" value="NEGATIVE REGULATOR OF RAS-CAMP PATHWAY"/>
    <property type="match status" value="1"/>
</dbReference>
<dbReference type="InterPro" id="IPR013860">
    <property type="entry name" value="AreA_GATA"/>
</dbReference>
<evidence type="ECO:0000259" key="3">
    <source>
        <dbReference type="Pfam" id="PF11702"/>
    </source>
</evidence>
<feature type="domain" description="Nitrogen regulatory protein areA GATA-like" evidence="2">
    <location>
        <begin position="31"/>
        <end position="58"/>
    </location>
</feature>
<reference evidence="4" key="2">
    <citation type="submission" date="2023-05" db="EMBL/GenBank/DDBJ databases">
        <authorList>
            <consortium name="Lawrence Berkeley National Laboratory"/>
            <person name="Steindorff A."/>
            <person name="Hensen N."/>
            <person name="Bonometti L."/>
            <person name="Westerberg I."/>
            <person name="Brannstrom I.O."/>
            <person name="Guillou S."/>
            <person name="Cros-Aarteil S."/>
            <person name="Calhoun S."/>
            <person name="Haridas S."/>
            <person name="Kuo A."/>
            <person name="Mondo S."/>
            <person name="Pangilinan J."/>
            <person name="Riley R."/>
            <person name="Labutti K."/>
            <person name="Andreopoulos B."/>
            <person name="Lipzen A."/>
            <person name="Chen C."/>
            <person name="Yanf M."/>
            <person name="Daum C."/>
            <person name="Ng V."/>
            <person name="Clum A."/>
            <person name="Ohm R."/>
            <person name="Martin F."/>
            <person name="Silar P."/>
            <person name="Natvig D."/>
            <person name="Lalanne C."/>
            <person name="Gautier V."/>
            <person name="Ament-Velasquez S.L."/>
            <person name="Kruys A."/>
            <person name="Hutchinson M.I."/>
            <person name="Powell A.J."/>
            <person name="Barry K."/>
            <person name="Miller A.N."/>
            <person name="Grigoriev I.V."/>
            <person name="Debuchy R."/>
            <person name="Gladieux P."/>
            <person name="Thoren M.H."/>
            <person name="Johannesson H."/>
        </authorList>
    </citation>
    <scope>NUCLEOTIDE SEQUENCE</scope>
    <source>
        <strain evidence="4">PSN309</strain>
    </source>
</reference>
<evidence type="ECO:0000256" key="1">
    <source>
        <dbReference type="SAM" id="MobiDB-lite"/>
    </source>
</evidence>
<comment type="caution">
    <text evidence="4">The sequence shown here is derived from an EMBL/GenBank/DDBJ whole genome shotgun (WGS) entry which is preliminary data.</text>
</comment>
<dbReference type="PANTHER" id="PTHR28014:SF1">
    <property type="entry name" value="NEGATIVE REGULATOR OF RAS-CAMP PATHWAY"/>
    <property type="match status" value="1"/>
</dbReference>
<reference evidence="4" key="1">
    <citation type="journal article" date="2023" name="Mol. Phylogenet. Evol.">
        <title>Genome-scale phylogeny and comparative genomics of the fungal order Sordariales.</title>
        <authorList>
            <person name="Hensen N."/>
            <person name="Bonometti L."/>
            <person name="Westerberg I."/>
            <person name="Brannstrom I.O."/>
            <person name="Guillou S."/>
            <person name="Cros-Aarteil S."/>
            <person name="Calhoun S."/>
            <person name="Haridas S."/>
            <person name="Kuo A."/>
            <person name="Mondo S."/>
            <person name="Pangilinan J."/>
            <person name="Riley R."/>
            <person name="LaButti K."/>
            <person name="Andreopoulos B."/>
            <person name="Lipzen A."/>
            <person name="Chen C."/>
            <person name="Yan M."/>
            <person name="Daum C."/>
            <person name="Ng V."/>
            <person name="Clum A."/>
            <person name="Steindorff A."/>
            <person name="Ohm R.A."/>
            <person name="Martin F."/>
            <person name="Silar P."/>
            <person name="Natvig D.O."/>
            <person name="Lalanne C."/>
            <person name="Gautier V."/>
            <person name="Ament-Velasquez S.L."/>
            <person name="Kruys A."/>
            <person name="Hutchinson M.I."/>
            <person name="Powell A.J."/>
            <person name="Barry K."/>
            <person name="Miller A.N."/>
            <person name="Grigoriev I.V."/>
            <person name="Debuchy R."/>
            <person name="Gladieux P."/>
            <person name="Hiltunen Thoren M."/>
            <person name="Johannesson H."/>
        </authorList>
    </citation>
    <scope>NUCLEOTIDE SEQUENCE</scope>
    <source>
        <strain evidence="4">PSN309</strain>
    </source>
</reference>
<dbReference type="InterPro" id="IPR021711">
    <property type="entry name" value="DUF3295"/>
</dbReference>
<dbReference type="Proteomes" id="UP001302126">
    <property type="component" value="Unassembled WGS sequence"/>
</dbReference>
<dbReference type="InterPro" id="IPR053043">
    <property type="entry name" value="Ras-cAMP_regulatory"/>
</dbReference>
<organism evidence="4 5">
    <name type="scientific">Podospora australis</name>
    <dbReference type="NCBI Taxonomy" id="1536484"/>
    <lineage>
        <taxon>Eukaryota</taxon>
        <taxon>Fungi</taxon>
        <taxon>Dikarya</taxon>
        <taxon>Ascomycota</taxon>
        <taxon>Pezizomycotina</taxon>
        <taxon>Sordariomycetes</taxon>
        <taxon>Sordariomycetidae</taxon>
        <taxon>Sordariales</taxon>
        <taxon>Podosporaceae</taxon>
        <taxon>Podospora</taxon>
    </lineage>
</organism>
<feature type="region of interest" description="Disordered" evidence="1">
    <location>
        <begin position="167"/>
        <end position="210"/>
    </location>
</feature>
<feature type="compositionally biased region" description="Polar residues" evidence="1">
    <location>
        <begin position="330"/>
        <end position="355"/>
    </location>
</feature>
<name>A0AAN6X410_9PEZI</name>
<evidence type="ECO:0008006" key="6">
    <source>
        <dbReference type="Google" id="ProtNLM"/>
    </source>
</evidence>
<sequence length="614" mass="66807">MPLSLDIPVLTVDKSSLHRVDTANPTNLFCMWTVFARCRDSVHQGRRLENLSWRLWNRETFCCENGEVYLSSSMTKPQNIRRASDDELPQLSGSVDSLADEEAVDFAQGSPVDIVRPRILRQDSCGSSRSRGRERHITSDELEKLVVEIMEAKVPLDAPLPVIPCSPAAEEKPCYPTRNSARTGSTTDEESSHEDSEPVSPTSQTSELEVVEEEAAGPIAVPMPMQQRQTIVTRGFSPSSVPACRITSQVSSSNVIPQPTEAPAPKIVQSKKQGARFALGGSSGSNSDGSYNSPDHMEMRKPVAPLGKSKMFQVGGSSDEDGSLKAPQHLSRTTSSMGGQKKTASFNQEVVTQTFESSAISDSEESESDYIDESAIDDDDEDWEEEESAEDSNRSSLEDNKLLFQRVDSTAQLPSRRSLISLALAHNGNTTSASTSGLSGLGRTQRLNNLGSNSTSAIARNRAALNGPAPIPAPSPNDSDEAPLMMKRGNNRAPPMRSINEVPRSAAQPIMATATGTGINYPGGLSPRTTRRNMLATELTESLRRNLLWERSQKSSTANAVLKRRHTSHDVANLKQYPQKPYMGKDAGKGKANENSLIPNGPEYSSYGYHTQGW</sequence>
<accession>A0AAN6X410</accession>
<dbReference type="GO" id="GO:0031930">
    <property type="term" value="P:mitochondria-nucleus signaling pathway"/>
    <property type="evidence" value="ECO:0007669"/>
    <property type="project" value="TreeGrafter"/>
</dbReference>
<feature type="region of interest" description="Disordered" evidence="1">
    <location>
        <begin position="579"/>
        <end position="614"/>
    </location>
</feature>
<feature type="region of interest" description="Disordered" evidence="1">
    <location>
        <begin position="271"/>
        <end position="397"/>
    </location>
</feature>
<proteinExistence type="predicted"/>
<keyword evidence="5" id="KW-1185">Reference proteome</keyword>
<dbReference type="AlphaFoldDB" id="A0AAN6X410"/>